<comment type="caution">
    <text evidence="1">The sequence shown here is derived from an EMBL/GenBank/DDBJ whole genome shotgun (WGS) entry which is preliminary data.</text>
</comment>
<dbReference type="PROSITE" id="PS51257">
    <property type="entry name" value="PROKAR_LIPOPROTEIN"/>
    <property type="match status" value="1"/>
</dbReference>
<dbReference type="SUPFAM" id="SSF50969">
    <property type="entry name" value="YVTN repeat-like/Quinoprotein amine dehydrogenase"/>
    <property type="match status" value="1"/>
</dbReference>
<dbReference type="RefSeq" id="WP_014219338.1">
    <property type="nucleotide sequence ID" value="NZ_LWBO01000007.1"/>
</dbReference>
<reference evidence="1 2" key="1">
    <citation type="submission" date="2016-04" db="EMBL/GenBank/DDBJ databases">
        <authorList>
            <person name="Chen L."/>
            <person name="Zhuang W."/>
            <person name="Wang G."/>
        </authorList>
    </citation>
    <scope>NUCLEOTIDE SEQUENCE [LARGE SCALE GENOMIC DNA]</scope>
    <source>
        <strain evidence="2">GR20</strain>
    </source>
</reference>
<accession>A0ABX3NYN6</accession>
<proteinExistence type="predicted"/>
<dbReference type="Gene3D" id="2.130.10.10">
    <property type="entry name" value="YVTN repeat-like/Quinoprotein amine dehydrogenase"/>
    <property type="match status" value="1"/>
</dbReference>
<dbReference type="Pfam" id="PF16819">
    <property type="entry name" value="DUF5074"/>
    <property type="match status" value="1"/>
</dbReference>
<dbReference type="InterPro" id="IPR031815">
    <property type="entry name" value="DUF5074"/>
</dbReference>
<dbReference type="InterPro" id="IPR015943">
    <property type="entry name" value="WD40/YVTN_repeat-like_dom_sf"/>
</dbReference>
<evidence type="ECO:0008006" key="3">
    <source>
        <dbReference type="Google" id="ProtNLM"/>
    </source>
</evidence>
<dbReference type="InterPro" id="IPR051200">
    <property type="entry name" value="Host-pathogen_enzymatic-act"/>
</dbReference>
<name>A0ABX3NYN6_9BACT</name>
<protein>
    <recommendedName>
        <fullName evidence="3">40-residue YVTN family beta-propeller repeat protein</fullName>
    </recommendedName>
</protein>
<organism evidence="1 2">
    <name type="scientific">Niastella koreensis</name>
    <dbReference type="NCBI Taxonomy" id="354356"/>
    <lineage>
        <taxon>Bacteria</taxon>
        <taxon>Pseudomonadati</taxon>
        <taxon>Bacteroidota</taxon>
        <taxon>Chitinophagia</taxon>
        <taxon>Chitinophagales</taxon>
        <taxon>Chitinophagaceae</taxon>
        <taxon>Niastella</taxon>
    </lineage>
</organism>
<dbReference type="EMBL" id="LWBO01000007">
    <property type="protein sequence ID" value="OQP50026.1"/>
    <property type="molecule type" value="Genomic_DNA"/>
</dbReference>
<keyword evidence="2" id="KW-1185">Reference proteome</keyword>
<dbReference type="Proteomes" id="UP000192277">
    <property type="component" value="Unassembled WGS sequence"/>
</dbReference>
<evidence type="ECO:0000313" key="2">
    <source>
        <dbReference type="Proteomes" id="UP000192277"/>
    </source>
</evidence>
<gene>
    <name evidence="1" type="ORF">A4D02_26670</name>
</gene>
<dbReference type="PANTHER" id="PTHR47197:SF3">
    <property type="entry name" value="DIHYDRO-HEME D1 DEHYDROGENASE"/>
    <property type="match status" value="1"/>
</dbReference>
<dbReference type="InterPro" id="IPR011044">
    <property type="entry name" value="Quino_amine_DH_bsu"/>
</dbReference>
<sequence length="356" mass="38361">MKHNRIILFVSLLVIGITSCKKDKDDSSAPKVTTGVYVLSEGLWQQNNSMLSYYNNTTGVSSTDFFAKTNGGTGLGDTGNDMLIYGTKLYIVMNESGVVTVADAHTGVKITNISFKTAGNVNRQPRYVTSYKGKVLVSNWDGKVSVIDTTSLAIEKDINIGPNLEQMAILGDKLYVAVSGALNAVSDSTVSIVDLTTMTETKKITVGYNPGYMTSDEAGNLYISCGPDYAGLYKSRLVKVSTATNSVVKVADTAVGRIKYYNNALYAAASYYGVATVRKLSTTDFSQVSANFVTDGTKVMNPYNVNVDPANGDVYVTDAKDYKTSGEVFCFDKNGNKKFNFSTSPAINPSTIVFIK</sequence>
<dbReference type="PANTHER" id="PTHR47197">
    <property type="entry name" value="PROTEIN NIRF"/>
    <property type="match status" value="1"/>
</dbReference>
<evidence type="ECO:0000313" key="1">
    <source>
        <dbReference type="EMBL" id="OQP50026.1"/>
    </source>
</evidence>